<evidence type="ECO:0000256" key="8">
    <source>
        <dbReference type="ARBA" id="ARBA00023136"/>
    </source>
</evidence>
<feature type="domain" description="Wntless-like transmembrane" evidence="10">
    <location>
        <begin position="234"/>
        <end position="498"/>
    </location>
</feature>
<accession>A0ABP0G0B0</accession>
<evidence type="ECO:0000256" key="2">
    <source>
        <dbReference type="ARBA" id="ARBA00008148"/>
    </source>
</evidence>
<evidence type="ECO:0000256" key="9">
    <source>
        <dbReference type="SAM" id="Phobius"/>
    </source>
</evidence>
<dbReference type="Pfam" id="PF06664">
    <property type="entry name" value="WLS-like_TM"/>
    <property type="match status" value="1"/>
</dbReference>
<evidence type="ECO:0000256" key="3">
    <source>
        <dbReference type="ARBA" id="ARBA00022473"/>
    </source>
</evidence>
<feature type="transmembrane region" description="Helical" evidence="9">
    <location>
        <begin position="239"/>
        <end position="259"/>
    </location>
</feature>
<comment type="subcellular location">
    <subcellularLocation>
        <location evidence="1">Golgi apparatus membrane</location>
        <topology evidence="1">Multi-pass membrane protein</topology>
    </subcellularLocation>
</comment>
<evidence type="ECO:0000313" key="13">
    <source>
        <dbReference type="Proteomes" id="UP001642483"/>
    </source>
</evidence>
<keyword evidence="6 9" id="KW-1133">Transmembrane helix</keyword>
<keyword evidence="13" id="KW-1185">Reference proteome</keyword>
<feature type="transmembrane region" description="Helical" evidence="9">
    <location>
        <begin position="380"/>
        <end position="404"/>
    </location>
</feature>
<organism evidence="12 13">
    <name type="scientific">Clavelina lepadiformis</name>
    <name type="common">Light-bulb sea squirt</name>
    <name type="synonym">Ascidia lepadiformis</name>
    <dbReference type="NCBI Taxonomy" id="159417"/>
    <lineage>
        <taxon>Eukaryota</taxon>
        <taxon>Metazoa</taxon>
        <taxon>Chordata</taxon>
        <taxon>Tunicata</taxon>
        <taxon>Ascidiacea</taxon>
        <taxon>Aplousobranchia</taxon>
        <taxon>Clavelinidae</taxon>
        <taxon>Clavelina</taxon>
    </lineage>
</organism>
<keyword evidence="7" id="KW-0333">Golgi apparatus</keyword>
<evidence type="ECO:0000256" key="6">
    <source>
        <dbReference type="ARBA" id="ARBA00022989"/>
    </source>
</evidence>
<reference evidence="12 13" key="1">
    <citation type="submission" date="2024-02" db="EMBL/GenBank/DDBJ databases">
        <authorList>
            <person name="Daric V."/>
            <person name="Darras S."/>
        </authorList>
    </citation>
    <scope>NUCLEOTIDE SEQUENCE [LARGE SCALE GENOMIC DNA]</scope>
</reference>
<evidence type="ECO:0000259" key="11">
    <source>
        <dbReference type="Pfam" id="PF21883"/>
    </source>
</evidence>
<keyword evidence="8 9" id="KW-0472">Membrane</keyword>
<protein>
    <recommendedName>
        <fullName evidence="14">Protein wntless</fullName>
    </recommendedName>
</protein>
<dbReference type="PANTHER" id="PTHR13449">
    <property type="entry name" value="INTEGRAL MEMBRANE PROTEIN GPR177"/>
    <property type="match status" value="1"/>
</dbReference>
<dbReference type="Pfam" id="PF21883">
    <property type="entry name" value="WLS_GOLD"/>
    <property type="match status" value="1"/>
</dbReference>
<dbReference type="PANTHER" id="PTHR13449:SF2">
    <property type="entry name" value="PROTEIN WNTLESS HOMOLOG"/>
    <property type="match status" value="1"/>
</dbReference>
<feature type="transmembrane region" description="Helical" evidence="9">
    <location>
        <begin position="473"/>
        <end position="494"/>
    </location>
</feature>
<proteinExistence type="inferred from homology"/>
<name>A0ABP0G0B0_CLALP</name>
<dbReference type="InterPro" id="IPR047843">
    <property type="entry name" value="WLS-like_TM"/>
</dbReference>
<evidence type="ECO:0000259" key="10">
    <source>
        <dbReference type="Pfam" id="PF06664"/>
    </source>
</evidence>
<dbReference type="InterPro" id="IPR053936">
    <property type="entry name" value="WLS_GOLD"/>
</dbReference>
<comment type="similarity">
    <text evidence="2">Belongs to the wntless family.</text>
</comment>
<keyword evidence="3" id="KW-0217">Developmental protein</keyword>
<feature type="transmembrane region" description="Helical" evidence="9">
    <location>
        <begin position="436"/>
        <end position="453"/>
    </location>
</feature>
<evidence type="ECO:0008006" key="14">
    <source>
        <dbReference type="Google" id="ProtNLM"/>
    </source>
</evidence>
<feature type="transmembrane region" description="Helical" evidence="9">
    <location>
        <begin position="341"/>
        <end position="360"/>
    </location>
</feature>
<feature type="domain" description="Wntless GOLD" evidence="11">
    <location>
        <begin position="63"/>
        <end position="232"/>
    </location>
</feature>
<dbReference type="Proteomes" id="UP001642483">
    <property type="component" value="Unassembled WGS sequence"/>
</dbReference>
<comment type="caution">
    <text evidence="12">The sequence shown here is derived from an EMBL/GenBank/DDBJ whole genome shotgun (WGS) entry which is preliminary data.</text>
</comment>
<feature type="transmembrane region" description="Helical" evidence="9">
    <location>
        <begin position="310"/>
        <end position="329"/>
    </location>
</feature>
<feature type="transmembrane region" description="Helical" evidence="9">
    <location>
        <begin position="271"/>
        <end position="290"/>
    </location>
</feature>
<evidence type="ECO:0000256" key="4">
    <source>
        <dbReference type="ARBA" id="ARBA00022687"/>
    </source>
</evidence>
<keyword evidence="5 9" id="KW-0812">Transmembrane</keyword>
<evidence type="ECO:0000256" key="7">
    <source>
        <dbReference type="ARBA" id="ARBA00023034"/>
    </source>
</evidence>
<dbReference type="InterPro" id="IPR009551">
    <property type="entry name" value="Wntless"/>
</dbReference>
<evidence type="ECO:0000256" key="1">
    <source>
        <dbReference type="ARBA" id="ARBA00004653"/>
    </source>
</evidence>
<gene>
    <name evidence="12" type="ORF">CVLEPA_LOCUS15246</name>
</gene>
<keyword evidence="4" id="KW-0879">Wnt signaling pathway</keyword>
<evidence type="ECO:0000313" key="12">
    <source>
        <dbReference type="EMBL" id="CAK8684256.1"/>
    </source>
</evidence>
<evidence type="ECO:0000256" key="5">
    <source>
        <dbReference type="ARBA" id="ARBA00022692"/>
    </source>
</evidence>
<sequence length="538" mass="61928">MAGTVIENLSTRKLVVILLALLVAEIVLILIGAFIAPRPSWAAPSGMKSCYKSEKDWELPKICKEAGLDDTIDSNVPDHPSKVVFTRVIPPQNFTMYRWFQYVVGYLTFTRTVDKRVNMTSYVPIENPEMTFNFTLGYSDQIGARLIPEAWTLLANSIEKRTLSCDYAADRSEYDCEPVFAFQLGSVPHKQYVLNMGIPLGRFMPNNDERIDDETNTQIDKISDMQFIMISQTGGFTRVWLSIKTVLFIIMLFPTVWFWRRVAILARKSMLIEKSIFALALSLLFLNFPLEYLTIFYDVPWMLLVTDIRQGFFYAVLFSFWVIFMGEHLMDQAHRNKISAYRWHLGSIFTASFALLSFDLAERGIQIVNPFATIWTHPSFGYALLAIGTLAGLLYIILLLYLLYKVFRSISYKRKFILPDHRAVHFEAIVSRLKRLMMVTVLTAGLTVIFFFLQQTFEGLFHDFFPADVQVASAFFTGVYGLWNIYVFLVLSLYAPSHKLYEFSAATDENSENEMVALRSTTEQTQILQMTQLKDRED</sequence>
<dbReference type="EMBL" id="CAWYQH010000097">
    <property type="protein sequence ID" value="CAK8684256.1"/>
    <property type="molecule type" value="Genomic_DNA"/>
</dbReference>